<evidence type="ECO:0000256" key="1">
    <source>
        <dbReference type="ARBA" id="ARBA00003807"/>
    </source>
</evidence>
<evidence type="ECO:0000256" key="5">
    <source>
        <dbReference type="ARBA" id="ARBA00022490"/>
    </source>
</evidence>
<dbReference type="PANTHER" id="PTHR39145">
    <property type="entry name" value="BIOGENESIS OF LYSOSOME-RELATED ORGANELLES COMPLEX 1 SUBUNIT CNL1"/>
    <property type="match status" value="1"/>
</dbReference>
<dbReference type="PANTHER" id="PTHR39145:SF1">
    <property type="entry name" value="BIOGENESIS OF LYSOSOME-RELATED ORGANELLES COMPLEX 1 SUBUNIT CNL1"/>
    <property type="match status" value="1"/>
</dbReference>
<comment type="function">
    <text evidence="1">Component of the biogenesis of lysosome-related organelles complex-1 (BLOC-1), a complex that is involved in endosomal cargo sorting.</text>
</comment>
<gene>
    <name evidence="8" type="ORF">C7212DRAFT_357100</name>
</gene>
<feature type="compositionally biased region" description="Low complexity" evidence="7">
    <location>
        <begin position="42"/>
        <end position="60"/>
    </location>
</feature>
<keyword evidence="5" id="KW-0963">Cytoplasm</keyword>
<evidence type="ECO:0000256" key="3">
    <source>
        <dbReference type="ARBA" id="ARBA00007289"/>
    </source>
</evidence>
<dbReference type="GO" id="GO:0005737">
    <property type="term" value="C:cytoplasm"/>
    <property type="evidence" value="ECO:0007669"/>
    <property type="project" value="UniProtKB-SubCell"/>
</dbReference>
<feature type="compositionally biased region" description="Basic residues" evidence="7">
    <location>
        <begin position="26"/>
        <end position="41"/>
    </location>
</feature>
<dbReference type="GO" id="GO:0031083">
    <property type="term" value="C:BLOC-1 complex"/>
    <property type="evidence" value="ECO:0007669"/>
    <property type="project" value="InterPro"/>
</dbReference>
<organism evidence="8 9">
    <name type="scientific">Tuber magnatum</name>
    <name type="common">white Piedmont truffle</name>
    <dbReference type="NCBI Taxonomy" id="42249"/>
    <lineage>
        <taxon>Eukaryota</taxon>
        <taxon>Fungi</taxon>
        <taxon>Dikarya</taxon>
        <taxon>Ascomycota</taxon>
        <taxon>Pezizomycotina</taxon>
        <taxon>Pezizomycetes</taxon>
        <taxon>Pezizales</taxon>
        <taxon>Tuberaceae</taxon>
        <taxon>Tuber</taxon>
    </lineage>
</organism>
<evidence type="ECO:0000313" key="8">
    <source>
        <dbReference type="EMBL" id="PWW78479.1"/>
    </source>
</evidence>
<dbReference type="Proteomes" id="UP000246991">
    <property type="component" value="Unassembled WGS sequence"/>
</dbReference>
<comment type="caution">
    <text evidence="8">The sequence shown here is derived from an EMBL/GenBank/DDBJ whole genome shotgun (WGS) entry which is preliminary data.</text>
</comment>
<accession>A0A317SVR1</accession>
<name>A0A317SVR1_9PEZI</name>
<comment type="subcellular location">
    <subcellularLocation>
        <location evidence="2">Cytoplasm</location>
    </subcellularLocation>
</comment>
<evidence type="ECO:0000256" key="6">
    <source>
        <dbReference type="ARBA" id="ARBA00029995"/>
    </source>
</evidence>
<evidence type="ECO:0000256" key="2">
    <source>
        <dbReference type="ARBA" id="ARBA00004496"/>
    </source>
</evidence>
<proteinExistence type="inferred from homology"/>
<dbReference type="AlphaFoldDB" id="A0A317SVR1"/>
<dbReference type="GO" id="GO:0007032">
    <property type="term" value="P:endosome organization"/>
    <property type="evidence" value="ECO:0007669"/>
    <property type="project" value="TreeGrafter"/>
</dbReference>
<feature type="region of interest" description="Disordered" evidence="7">
    <location>
        <begin position="26"/>
        <end position="60"/>
    </location>
</feature>
<dbReference type="EMBL" id="PYWC01000015">
    <property type="protein sequence ID" value="PWW78479.1"/>
    <property type="molecule type" value="Genomic_DNA"/>
</dbReference>
<evidence type="ECO:0000256" key="4">
    <source>
        <dbReference type="ARBA" id="ARBA00014971"/>
    </source>
</evidence>
<comment type="similarity">
    <text evidence="3">Belongs to the BLOC1S4 family.</text>
</comment>
<sequence>MDPPTDHTLHISREDLNYLTATQRRLHHPTQRRLHHRHQHNHPSTPSSSSTTSTANSGGSLSLDPQALAALSNHFDALLAAITNRVETLSAQTVRSTQASHRRAGGVVEAATVEIETLRDVLRQCDELQNEFLKIRRIGEIVKGFRARVDALERRIGK</sequence>
<reference evidence="8 9" key="1">
    <citation type="submission" date="2018-03" db="EMBL/GenBank/DDBJ databases">
        <title>Genomes of Pezizomycetes fungi and the evolution of truffles.</title>
        <authorList>
            <person name="Murat C."/>
            <person name="Payen T."/>
            <person name="Noel B."/>
            <person name="Kuo A."/>
            <person name="Martin F.M."/>
        </authorList>
    </citation>
    <scope>NUCLEOTIDE SEQUENCE [LARGE SCALE GENOMIC DNA]</scope>
    <source>
        <strain evidence="8">091103-1</strain>
    </source>
</reference>
<evidence type="ECO:0000256" key="7">
    <source>
        <dbReference type="SAM" id="MobiDB-lite"/>
    </source>
</evidence>
<dbReference type="STRING" id="42249.A0A317SVR1"/>
<keyword evidence="9" id="KW-1185">Reference proteome</keyword>
<evidence type="ECO:0000313" key="9">
    <source>
        <dbReference type="Proteomes" id="UP000246991"/>
    </source>
</evidence>
<protein>
    <recommendedName>
        <fullName evidence="4">Biogenesis of lysosome-related organelles complex 1 subunit CNL1</fullName>
    </recommendedName>
    <alternativeName>
        <fullName evidence="6">CNO-like protein 1</fullName>
    </alternativeName>
</protein>
<dbReference type="OrthoDB" id="5424991at2759"/>
<dbReference type="InterPro" id="IPR034455">
    <property type="entry name" value="CNL1"/>
</dbReference>